<dbReference type="Proteomes" id="UP000824083">
    <property type="component" value="Unassembled WGS sequence"/>
</dbReference>
<evidence type="ECO:0000256" key="1">
    <source>
        <dbReference type="ARBA" id="ARBA00004141"/>
    </source>
</evidence>
<reference evidence="9" key="1">
    <citation type="submission" date="2020-10" db="EMBL/GenBank/DDBJ databases">
        <authorList>
            <person name="Gilroy R."/>
        </authorList>
    </citation>
    <scope>NUCLEOTIDE SEQUENCE</scope>
    <source>
        <strain evidence="9">7463</strain>
    </source>
</reference>
<evidence type="ECO:0000256" key="3">
    <source>
        <dbReference type="ARBA" id="ARBA00022448"/>
    </source>
</evidence>
<evidence type="ECO:0000256" key="6">
    <source>
        <dbReference type="ARBA" id="ARBA00023136"/>
    </source>
</evidence>
<evidence type="ECO:0000313" key="9">
    <source>
        <dbReference type="EMBL" id="HIU36696.1"/>
    </source>
</evidence>
<comment type="caution">
    <text evidence="9">The sequence shown here is derived from an EMBL/GenBank/DDBJ whole genome shotgun (WGS) entry which is preliminary data.</text>
</comment>
<evidence type="ECO:0000256" key="2">
    <source>
        <dbReference type="ARBA" id="ARBA00006434"/>
    </source>
</evidence>
<dbReference type="GO" id="GO:0022857">
    <property type="term" value="F:transmembrane transporter activity"/>
    <property type="evidence" value="ECO:0007669"/>
    <property type="project" value="InterPro"/>
</dbReference>
<feature type="transmembrane region" description="Helical" evidence="8">
    <location>
        <begin position="220"/>
        <end position="238"/>
    </location>
</feature>
<gene>
    <name evidence="9" type="ORF">IAC56_00215</name>
</gene>
<dbReference type="Pfam" id="PF00474">
    <property type="entry name" value="SSF"/>
    <property type="match status" value="1"/>
</dbReference>
<feature type="transmembrane region" description="Helical" evidence="8">
    <location>
        <begin position="335"/>
        <end position="352"/>
    </location>
</feature>
<dbReference type="PROSITE" id="PS50283">
    <property type="entry name" value="NA_SOLUT_SYMP_3"/>
    <property type="match status" value="1"/>
</dbReference>
<organism evidence="9 10">
    <name type="scientific">Candidatus Aphodousia faecigallinarum</name>
    <dbReference type="NCBI Taxonomy" id="2840677"/>
    <lineage>
        <taxon>Bacteria</taxon>
        <taxon>Pseudomonadati</taxon>
        <taxon>Pseudomonadota</taxon>
        <taxon>Betaproteobacteria</taxon>
        <taxon>Burkholderiales</taxon>
        <taxon>Sutterellaceae</taxon>
        <taxon>Sutterellaceae incertae sedis</taxon>
        <taxon>Candidatus Aphodousia</taxon>
    </lineage>
</organism>
<evidence type="ECO:0000256" key="7">
    <source>
        <dbReference type="RuleBase" id="RU362091"/>
    </source>
</evidence>
<keyword evidence="3" id="KW-0813">Transport</keyword>
<keyword evidence="6 8" id="KW-0472">Membrane</keyword>
<name>A0A9D1IHC7_9BURK</name>
<proteinExistence type="inferred from homology"/>
<keyword evidence="4 8" id="KW-0812">Transmembrane</keyword>
<keyword evidence="5 8" id="KW-1133">Transmembrane helix</keyword>
<evidence type="ECO:0000313" key="10">
    <source>
        <dbReference type="Proteomes" id="UP000824083"/>
    </source>
</evidence>
<sequence>MLLSLLCIYIFCLIVLSVFRSRESSQENAKTFLTGRATAGAFLCALSLVSTIIGGSATLGIGTLTQKIGAAAFWWLGVGAIGLFLHGLFVAPAIRASGACTLPDVLGRLVGSQARRWSAFIIVVSWVGVVAAQFTALKTLLTDVLPAMQGEVIYLFLSVAIVFHTAFGGQKAVIRTDAMQTALLTGGFVAAACWCALDGTETAKEINFVPFNDSFGLWDWLKLLLLVGITYVVGPDIFSRTFSAKTTSSASLGAWVASALLVVFAVIITFLALCNLSAVNPLSGWLAGSSPMPSIVKIALTLGLTAALAGSADTVLLSAAGIVEKDLLEGDRSSRLRKLIALFGFGAIFLTYQSTDIIGWLLYAYALFVPGVAAPLLILLLRKGTCHRPKLWLLGGVLGGLLGLGGNLTGLPLALVGVGISSTFAWVSVTRTEKQSDLEKQKI</sequence>
<dbReference type="InterPro" id="IPR001734">
    <property type="entry name" value="Na/solute_symporter"/>
</dbReference>
<feature type="transmembrane region" description="Helical" evidence="8">
    <location>
        <begin position="250"/>
        <end position="278"/>
    </location>
</feature>
<feature type="transmembrane region" description="Helical" evidence="8">
    <location>
        <begin position="358"/>
        <end position="379"/>
    </location>
</feature>
<dbReference type="InterPro" id="IPR050277">
    <property type="entry name" value="Sodium:Solute_Symporter"/>
</dbReference>
<feature type="transmembrane region" description="Helical" evidence="8">
    <location>
        <begin position="391"/>
        <end position="408"/>
    </location>
</feature>
<dbReference type="PANTHER" id="PTHR48086">
    <property type="entry name" value="SODIUM/PROLINE SYMPORTER-RELATED"/>
    <property type="match status" value="1"/>
</dbReference>
<feature type="transmembrane region" description="Helical" evidence="8">
    <location>
        <begin position="73"/>
        <end position="97"/>
    </location>
</feature>
<dbReference type="EMBL" id="DVMY01000006">
    <property type="protein sequence ID" value="HIU36696.1"/>
    <property type="molecule type" value="Genomic_DNA"/>
</dbReference>
<feature type="transmembrane region" description="Helical" evidence="8">
    <location>
        <begin position="152"/>
        <end position="169"/>
    </location>
</feature>
<feature type="transmembrane region" description="Helical" evidence="8">
    <location>
        <begin position="37"/>
        <end position="61"/>
    </location>
</feature>
<dbReference type="PANTHER" id="PTHR48086:SF7">
    <property type="entry name" value="SODIUM-SOLUTE SYMPORTER-RELATED"/>
    <property type="match status" value="1"/>
</dbReference>
<evidence type="ECO:0000256" key="5">
    <source>
        <dbReference type="ARBA" id="ARBA00022989"/>
    </source>
</evidence>
<protein>
    <recommendedName>
        <fullName evidence="11">Na+/solute symporter</fullName>
    </recommendedName>
</protein>
<feature type="transmembrane region" description="Helical" evidence="8">
    <location>
        <begin position="298"/>
        <end position="323"/>
    </location>
</feature>
<reference evidence="9" key="2">
    <citation type="journal article" date="2021" name="PeerJ">
        <title>Extensive microbial diversity within the chicken gut microbiome revealed by metagenomics and culture.</title>
        <authorList>
            <person name="Gilroy R."/>
            <person name="Ravi A."/>
            <person name="Getino M."/>
            <person name="Pursley I."/>
            <person name="Horton D.L."/>
            <person name="Alikhan N.F."/>
            <person name="Baker D."/>
            <person name="Gharbi K."/>
            <person name="Hall N."/>
            <person name="Watson M."/>
            <person name="Adriaenssens E.M."/>
            <person name="Foster-Nyarko E."/>
            <person name="Jarju S."/>
            <person name="Secka A."/>
            <person name="Antonio M."/>
            <person name="Oren A."/>
            <person name="Chaudhuri R.R."/>
            <person name="La Ragione R."/>
            <person name="Hildebrand F."/>
            <person name="Pallen M.J."/>
        </authorList>
    </citation>
    <scope>NUCLEOTIDE SEQUENCE</scope>
    <source>
        <strain evidence="9">7463</strain>
    </source>
</reference>
<dbReference type="GO" id="GO:0005886">
    <property type="term" value="C:plasma membrane"/>
    <property type="evidence" value="ECO:0007669"/>
    <property type="project" value="TreeGrafter"/>
</dbReference>
<evidence type="ECO:0000256" key="4">
    <source>
        <dbReference type="ARBA" id="ARBA00022692"/>
    </source>
</evidence>
<evidence type="ECO:0000256" key="8">
    <source>
        <dbReference type="SAM" id="Phobius"/>
    </source>
</evidence>
<comment type="subcellular location">
    <subcellularLocation>
        <location evidence="1">Membrane</location>
        <topology evidence="1">Multi-pass membrane protein</topology>
    </subcellularLocation>
</comment>
<feature type="transmembrane region" description="Helical" evidence="8">
    <location>
        <begin position="117"/>
        <end position="140"/>
    </location>
</feature>
<dbReference type="Gene3D" id="1.20.1730.10">
    <property type="entry name" value="Sodium/glucose cotransporter"/>
    <property type="match status" value="1"/>
</dbReference>
<evidence type="ECO:0008006" key="11">
    <source>
        <dbReference type="Google" id="ProtNLM"/>
    </source>
</evidence>
<dbReference type="AlphaFoldDB" id="A0A9D1IHC7"/>
<accession>A0A9D1IHC7</accession>
<comment type="similarity">
    <text evidence="2 7">Belongs to the sodium:solute symporter (SSF) (TC 2.A.21) family.</text>
</comment>
<dbReference type="InterPro" id="IPR038377">
    <property type="entry name" value="Na/Glc_symporter_sf"/>
</dbReference>